<proteinExistence type="predicted"/>
<dbReference type="Pfam" id="PF24579">
    <property type="entry name" value="PDDEXK_14"/>
    <property type="match status" value="1"/>
</dbReference>
<dbReference type="EMBL" id="LR796173">
    <property type="protein sequence ID" value="CAB4123859.1"/>
    <property type="molecule type" value="Genomic_DNA"/>
</dbReference>
<reference evidence="1" key="1">
    <citation type="submission" date="2020-04" db="EMBL/GenBank/DDBJ databases">
        <authorList>
            <person name="Chiriac C."/>
            <person name="Salcher M."/>
            <person name="Ghai R."/>
            <person name="Kavagutti S V."/>
        </authorList>
    </citation>
    <scope>NUCLEOTIDE SEQUENCE</scope>
</reference>
<dbReference type="EMBL" id="LR796160">
    <property type="protein sequence ID" value="CAB4122849.1"/>
    <property type="molecule type" value="Genomic_DNA"/>
</dbReference>
<name>A0A6J5KRI4_9CAUD</name>
<protein>
    <submittedName>
        <fullName evidence="1">Uncharacterized protein</fullName>
    </submittedName>
</protein>
<gene>
    <name evidence="1" type="ORF">UFOVP32_79</name>
    <name evidence="2" type="ORF">UFOVP50_77</name>
</gene>
<accession>A0A6J5KRI4</accession>
<evidence type="ECO:0000313" key="2">
    <source>
        <dbReference type="EMBL" id="CAB4123859.1"/>
    </source>
</evidence>
<organism evidence="1">
    <name type="scientific">uncultured Caudovirales phage</name>
    <dbReference type="NCBI Taxonomy" id="2100421"/>
    <lineage>
        <taxon>Viruses</taxon>
        <taxon>Duplodnaviria</taxon>
        <taxon>Heunggongvirae</taxon>
        <taxon>Uroviricota</taxon>
        <taxon>Caudoviricetes</taxon>
        <taxon>Peduoviridae</taxon>
        <taxon>Maltschvirus</taxon>
        <taxon>Maltschvirus maltsch</taxon>
    </lineage>
</organism>
<evidence type="ECO:0000313" key="1">
    <source>
        <dbReference type="EMBL" id="CAB4122849.1"/>
    </source>
</evidence>
<dbReference type="InterPro" id="IPR057104">
    <property type="entry name" value="PDDEXK_14"/>
</dbReference>
<sequence>MTRPVYETDADLAREQDVVRVLEERWKARACKLARSYSLDYCFVREGKTAVSFCEIKVRKQSWEELHRLGGFFIALHKWNAAKQWCEISGLPFIMAVKADGDLRFARIAPNLFKEHEGVIWKGRGDRNDPADVEPLVLLAVDRFRPV</sequence>